<reference evidence="3" key="2">
    <citation type="journal article" date="2018" name="Environ. Microbiol.">
        <title>Bloom of a denitrifying methanotroph, 'Candidatus Methylomirabilis limnetica', in a deep stratified lake.</title>
        <authorList>
            <person name="Graf J.S."/>
            <person name="Mayr M.J."/>
            <person name="Marchant H.K."/>
            <person name="Tienken D."/>
            <person name="Hach P.F."/>
            <person name="Brand A."/>
            <person name="Schubert C.J."/>
            <person name="Kuypers M.M."/>
            <person name="Milucka J."/>
        </authorList>
    </citation>
    <scope>NUCLEOTIDE SEQUENCE [LARGE SCALE GENOMIC DNA]</scope>
    <source>
        <strain evidence="3">Zug</strain>
    </source>
</reference>
<dbReference type="Proteomes" id="UP000241436">
    <property type="component" value="Unassembled WGS sequence"/>
</dbReference>
<name>A0A2T4TWB1_9BACT</name>
<keyword evidence="3" id="KW-1185">Reference proteome</keyword>
<evidence type="ECO:0000313" key="3">
    <source>
        <dbReference type="Proteomes" id="UP000241436"/>
    </source>
</evidence>
<organism evidence="2 3">
    <name type="scientific">Candidatus Methylomirabilis limnetica</name>
    <dbReference type="NCBI Taxonomy" id="2033718"/>
    <lineage>
        <taxon>Bacteria</taxon>
        <taxon>Candidatus Methylomirabilota</taxon>
        <taxon>Candidatus Methylomirabilia</taxon>
        <taxon>Candidatus Methylomirabilales</taxon>
        <taxon>Candidatus Methylomirabilaceae</taxon>
        <taxon>Candidatus Methylomirabilis</taxon>
    </lineage>
</organism>
<dbReference type="PROSITE" id="PS51658">
    <property type="entry name" value="BFN"/>
    <property type="match status" value="1"/>
</dbReference>
<dbReference type="InterPro" id="IPR036104">
    <property type="entry name" value="BFN_sf"/>
</dbReference>
<gene>
    <name evidence="2" type="ORF">CLG94_09930</name>
</gene>
<dbReference type="PANTHER" id="PTHR15160">
    <property type="entry name" value="VON HIPPEL-LINDAU PROTEIN"/>
    <property type="match status" value="1"/>
</dbReference>
<feature type="domain" description="BFN" evidence="1">
    <location>
        <begin position="48"/>
        <end position="179"/>
    </location>
</feature>
<dbReference type="InterPro" id="IPR003729">
    <property type="entry name" value="Bi_nuclease_dom"/>
</dbReference>
<protein>
    <recommendedName>
        <fullName evidence="1">BFN domain-containing protein</fullName>
    </recommendedName>
</protein>
<accession>A0A2T4TWB1</accession>
<dbReference type="SUPFAM" id="SSF103256">
    <property type="entry name" value="Hypothetical protein TM0160"/>
    <property type="match status" value="1"/>
</dbReference>
<comment type="caution">
    <text evidence="2">The sequence shown here is derived from an EMBL/GenBank/DDBJ whole genome shotgun (WGS) entry which is preliminary data.</text>
</comment>
<sequence length="182" mass="19894">MDGVSFAVLMNDQPRYSALRLAIALASLLSALLFAPWTAARAEEPKDLYEMEVLGVTAAQGGDQIAVLLRSKVLRRELTLFVGPFEAQSIAVPLQQITPPRPLTHDLILSLLTSLRSHLRRIIISDVKENTYYATLYIEADGKEITVDSRPSDAIALALRAGVPIYANNKALNGANSNQLPR</sequence>
<reference evidence="2 3" key="1">
    <citation type="submission" date="2017-09" db="EMBL/GenBank/DDBJ databases">
        <title>Bloom of a denitrifying methanotroph, Candidatus Methylomirabilis limnetica, in a deep stratified lake.</title>
        <authorList>
            <person name="Graf J.S."/>
            <person name="Marchant H.K."/>
            <person name="Tienken D."/>
            <person name="Hach P.F."/>
            <person name="Brand A."/>
            <person name="Schubert C.J."/>
            <person name="Kuypers M.M."/>
            <person name="Milucka J."/>
        </authorList>
    </citation>
    <scope>NUCLEOTIDE SEQUENCE [LARGE SCALE GENOMIC DNA]</scope>
    <source>
        <strain evidence="2 3">Zug</strain>
    </source>
</reference>
<dbReference type="GO" id="GO:0004518">
    <property type="term" value="F:nuclease activity"/>
    <property type="evidence" value="ECO:0007669"/>
    <property type="project" value="InterPro"/>
</dbReference>
<dbReference type="AlphaFoldDB" id="A0A2T4TWB1"/>
<evidence type="ECO:0000313" key="2">
    <source>
        <dbReference type="EMBL" id="PTL35378.1"/>
    </source>
</evidence>
<dbReference type="PANTHER" id="PTHR15160:SF1">
    <property type="entry name" value="VON HIPPEL-LINDAU DISEASE TUMOR SUPPRESSOR"/>
    <property type="match status" value="1"/>
</dbReference>
<dbReference type="Gene3D" id="3.10.690.10">
    <property type="entry name" value="Bifunctional nuclease domain"/>
    <property type="match status" value="1"/>
</dbReference>
<dbReference type="EMBL" id="NVQC01000024">
    <property type="protein sequence ID" value="PTL35378.1"/>
    <property type="molecule type" value="Genomic_DNA"/>
</dbReference>
<evidence type="ECO:0000259" key="1">
    <source>
        <dbReference type="PROSITE" id="PS51658"/>
    </source>
</evidence>
<proteinExistence type="predicted"/>
<dbReference type="Pfam" id="PF02577">
    <property type="entry name" value="BFN_dom"/>
    <property type="match status" value="1"/>
</dbReference>